<dbReference type="SUPFAM" id="SSF51206">
    <property type="entry name" value="cAMP-binding domain-like"/>
    <property type="match status" value="1"/>
</dbReference>
<dbReference type="InterPro" id="IPR018490">
    <property type="entry name" value="cNMP-bd_dom_sf"/>
</dbReference>
<keyword evidence="3 8" id="KW-0812">Transmembrane</keyword>
<dbReference type="InterPro" id="IPR000595">
    <property type="entry name" value="cNMP-bd_dom"/>
</dbReference>
<evidence type="ECO:0000256" key="4">
    <source>
        <dbReference type="ARBA" id="ARBA00022737"/>
    </source>
</evidence>
<keyword evidence="4" id="KW-0677">Repeat</keyword>
<feature type="domain" description="CNNM transmembrane" evidence="10">
    <location>
        <begin position="1"/>
        <end position="61"/>
    </location>
</feature>
<dbReference type="OMA" id="AAHHFLY"/>
<keyword evidence="6" id="KW-0129">CBS domain</keyword>
<keyword evidence="7 8" id="KW-0472">Membrane</keyword>
<dbReference type="GO" id="GO:0015693">
    <property type="term" value="P:magnesium ion transport"/>
    <property type="evidence" value="ECO:0007669"/>
    <property type="project" value="UniProtKB-ARBA"/>
</dbReference>
<dbReference type="GO" id="GO:0022857">
    <property type="term" value="F:transmembrane transporter activity"/>
    <property type="evidence" value="ECO:0007669"/>
    <property type="project" value="TreeGrafter"/>
</dbReference>
<comment type="similarity">
    <text evidence="2">Belongs to the ACDP family.</text>
</comment>
<dbReference type="SUPFAM" id="SSF54631">
    <property type="entry name" value="CBS-domain pair"/>
    <property type="match status" value="1"/>
</dbReference>
<dbReference type="RefSeq" id="XP_008486292.1">
    <property type="nucleotide sequence ID" value="XM_008488070.1"/>
</dbReference>
<dbReference type="GO" id="GO:0008340">
    <property type="term" value="P:determination of adult lifespan"/>
    <property type="evidence" value="ECO:0007669"/>
    <property type="project" value="UniProtKB-ARBA"/>
</dbReference>
<evidence type="ECO:0000313" key="12">
    <source>
        <dbReference type="RefSeq" id="XP_008486292.1"/>
    </source>
</evidence>
<organism evidence="11 12">
    <name type="scientific">Diaphorina citri</name>
    <name type="common">Asian citrus psyllid</name>
    <dbReference type="NCBI Taxonomy" id="121845"/>
    <lineage>
        <taxon>Eukaryota</taxon>
        <taxon>Metazoa</taxon>
        <taxon>Ecdysozoa</taxon>
        <taxon>Arthropoda</taxon>
        <taxon>Hexapoda</taxon>
        <taxon>Insecta</taxon>
        <taxon>Pterygota</taxon>
        <taxon>Neoptera</taxon>
        <taxon>Paraneoptera</taxon>
        <taxon>Hemiptera</taxon>
        <taxon>Sternorrhyncha</taxon>
        <taxon>Psylloidea</taxon>
        <taxon>Psyllidae</taxon>
        <taxon>Diaphorininae</taxon>
        <taxon>Diaphorina</taxon>
    </lineage>
</organism>
<evidence type="ECO:0000256" key="2">
    <source>
        <dbReference type="ARBA" id="ARBA00010484"/>
    </source>
</evidence>
<dbReference type="InterPro" id="IPR044751">
    <property type="entry name" value="Ion_transp-like_CBS"/>
</dbReference>
<keyword evidence="5 8" id="KW-1133">Transmembrane helix</keyword>
<evidence type="ECO:0000313" key="11">
    <source>
        <dbReference type="Proteomes" id="UP000079169"/>
    </source>
</evidence>
<dbReference type="CDD" id="cd04590">
    <property type="entry name" value="CBS_pair_CorC_HlyC_assoc"/>
    <property type="match status" value="1"/>
</dbReference>
<dbReference type="FunFam" id="3.10.580.10:FF:000006">
    <property type="entry name" value="DUF21 and CBS domain protein"/>
    <property type="match status" value="1"/>
</dbReference>
<dbReference type="PROSITE" id="PS50042">
    <property type="entry name" value="CNMP_BINDING_3"/>
    <property type="match status" value="1"/>
</dbReference>
<evidence type="ECO:0000259" key="10">
    <source>
        <dbReference type="PROSITE" id="PS51846"/>
    </source>
</evidence>
<evidence type="ECO:0000256" key="7">
    <source>
        <dbReference type="ARBA" id="ARBA00023136"/>
    </source>
</evidence>
<dbReference type="Proteomes" id="UP000079169">
    <property type="component" value="Unplaced"/>
</dbReference>
<feature type="non-terminal residue" evidence="12">
    <location>
        <position position="421"/>
    </location>
</feature>
<dbReference type="PANTHER" id="PTHR12064">
    <property type="entry name" value="METAL TRANSPORTER CNNM"/>
    <property type="match status" value="1"/>
</dbReference>
<dbReference type="Gene3D" id="2.60.120.10">
    <property type="entry name" value="Jelly Rolls"/>
    <property type="match status" value="1"/>
</dbReference>
<dbReference type="Gene3D" id="3.10.580.10">
    <property type="entry name" value="CBS-domain"/>
    <property type="match status" value="1"/>
</dbReference>
<dbReference type="GO" id="GO:0040018">
    <property type="term" value="P:positive regulation of multicellular organism growth"/>
    <property type="evidence" value="ECO:0007669"/>
    <property type="project" value="UniProtKB-ARBA"/>
</dbReference>
<evidence type="ECO:0000256" key="3">
    <source>
        <dbReference type="ARBA" id="ARBA00022692"/>
    </source>
</evidence>
<dbReference type="KEGG" id="dci:103522990"/>
<dbReference type="PaxDb" id="121845-A0A1S3DR95"/>
<dbReference type="PROSITE" id="PS51846">
    <property type="entry name" value="CNNM"/>
    <property type="match status" value="1"/>
</dbReference>
<dbReference type="GO" id="GO:0032026">
    <property type="term" value="P:response to magnesium ion"/>
    <property type="evidence" value="ECO:0007669"/>
    <property type="project" value="UniProtKB-ARBA"/>
</dbReference>
<dbReference type="InterPro" id="IPR045095">
    <property type="entry name" value="ACDP"/>
</dbReference>
<reference evidence="12" key="1">
    <citation type="submission" date="2025-08" db="UniProtKB">
        <authorList>
            <consortium name="RefSeq"/>
        </authorList>
    </citation>
    <scope>IDENTIFICATION</scope>
</reference>
<protein>
    <submittedName>
        <fullName evidence="12">Metal transporter CNNM4-like</fullName>
    </submittedName>
</protein>
<sequence length="421" mass="47829">MGAKTIYLSRLAMILTFPLSYPLGKLLDWILGEEVGSIKTRENLKAFVEATSQQVALKKDEVKIISGALELSRKRVEHIMTVLADCYMLDINTTLNFDVIAEIVRTGYSRVPVYEHKRSNVVSVLFTKDLAVIDPDDNIPLRNVISFIPQEIYSVPVGTTLDVLLKNFKTGIKGHMAFVQQTDEYNKSKPRTVGLVTLEDVIEEIIQAEINDESDMYEDNRSARKRTHRKLMQDFMKYTETYGNRQVRVSPQLILVAYQYLSTSVLPFLPQHISPAVLWRMLQYDVYRHVKTNDEQEARILYTEGKRADYFIVILEGRVTVRVGVEKLEYESGPFTCFGTQALLLRLNREGSLTNAAAGTSGTRENTKLDSRVSLTDSNTVFYPDYTITAKGEIYYLIINQDLYGAGLHATKIERSHGGIK</sequence>
<keyword evidence="11" id="KW-1185">Reference proteome</keyword>
<dbReference type="InterPro" id="IPR014710">
    <property type="entry name" value="RmlC-like_jellyroll"/>
</dbReference>
<evidence type="ECO:0000256" key="8">
    <source>
        <dbReference type="PROSITE-ProRule" id="PRU01193"/>
    </source>
</evidence>
<accession>A0A1S3DR95</accession>
<dbReference type="AlphaFoldDB" id="A0A1S3DR95"/>
<feature type="domain" description="Cyclic nucleotide-binding" evidence="9">
    <location>
        <begin position="269"/>
        <end position="357"/>
    </location>
</feature>
<dbReference type="PANTHER" id="PTHR12064:SF94">
    <property type="entry name" value="UNEXTENDED PROTEIN"/>
    <property type="match status" value="1"/>
</dbReference>
<dbReference type="GO" id="GO:1905941">
    <property type="term" value="P:positive regulation of gonad development"/>
    <property type="evidence" value="ECO:0007669"/>
    <property type="project" value="UniProtKB-ARBA"/>
</dbReference>
<dbReference type="GO" id="GO:0016323">
    <property type="term" value="C:basolateral plasma membrane"/>
    <property type="evidence" value="ECO:0007669"/>
    <property type="project" value="UniProtKB-SubCell"/>
</dbReference>
<dbReference type="GO" id="GO:0010960">
    <property type="term" value="P:magnesium ion homeostasis"/>
    <property type="evidence" value="ECO:0007669"/>
    <property type="project" value="InterPro"/>
</dbReference>
<evidence type="ECO:0000259" key="9">
    <source>
        <dbReference type="PROSITE" id="PS50042"/>
    </source>
</evidence>
<dbReference type="GeneID" id="103522990"/>
<name>A0A1S3DR95_DIACI</name>
<dbReference type="InterPro" id="IPR046342">
    <property type="entry name" value="CBS_dom_sf"/>
</dbReference>
<evidence type="ECO:0000256" key="6">
    <source>
        <dbReference type="ARBA" id="ARBA00023122"/>
    </source>
</evidence>
<evidence type="ECO:0000256" key="5">
    <source>
        <dbReference type="ARBA" id="ARBA00022989"/>
    </source>
</evidence>
<evidence type="ECO:0000256" key="1">
    <source>
        <dbReference type="ARBA" id="ARBA00004554"/>
    </source>
</evidence>
<dbReference type="STRING" id="121845.A0A1S3DR95"/>
<proteinExistence type="inferred from homology"/>
<dbReference type="InterPro" id="IPR002550">
    <property type="entry name" value="CNNM"/>
</dbReference>
<gene>
    <name evidence="12" type="primary">LOC103522990</name>
</gene>
<comment type="subcellular location">
    <subcellularLocation>
        <location evidence="1">Basolateral cell membrane</location>
        <topology evidence="1">Multi-pass membrane protein</topology>
    </subcellularLocation>
</comment>
<dbReference type="Pfam" id="PF25562">
    <property type="entry name" value="CNBH_CNNM2_C"/>
    <property type="match status" value="1"/>
</dbReference>